<evidence type="ECO:0000256" key="1">
    <source>
        <dbReference type="SAM" id="SignalP"/>
    </source>
</evidence>
<dbReference type="PROSITE" id="PS51065">
    <property type="entry name" value="NHR"/>
    <property type="match status" value="1"/>
</dbReference>
<evidence type="ECO:0000313" key="3">
    <source>
        <dbReference type="EMBL" id="KAG8234462.1"/>
    </source>
</evidence>
<feature type="domain" description="NHR" evidence="2">
    <location>
        <begin position="30"/>
        <end position="195"/>
    </location>
</feature>
<protein>
    <recommendedName>
        <fullName evidence="2">NHR domain-containing protein</fullName>
    </recommendedName>
</protein>
<proteinExistence type="predicted"/>
<evidence type="ECO:0000313" key="4">
    <source>
        <dbReference type="Proteomes" id="UP000792457"/>
    </source>
</evidence>
<dbReference type="PANTHER" id="PTHR12429">
    <property type="entry name" value="NEURALIZED"/>
    <property type="match status" value="1"/>
</dbReference>
<reference evidence="3" key="1">
    <citation type="submission" date="2013-04" db="EMBL/GenBank/DDBJ databases">
        <authorList>
            <person name="Qu J."/>
            <person name="Murali S.C."/>
            <person name="Bandaranaike D."/>
            <person name="Bellair M."/>
            <person name="Blankenburg K."/>
            <person name="Chao H."/>
            <person name="Dinh H."/>
            <person name="Doddapaneni H."/>
            <person name="Downs B."/>
            <person name="Dugan-Rocha S."/>
            <person name="Elkadiri S."/>
            <person name="Gnanaolivu R.D."/>
            <person name="Hernandez B."/>
            <person name="Javaid M."/>
            <person name="Jayaseelan J.C."/>
            <person name="Lee S."/>
            <person name="Li M."/>
            <person name="Ming W."/>
            <person name="Munidasa M."/>
            <person name="Muniz J."/>
            <person name="Nguyen L."/>
            <person name="Ongeri F."/>
            <person name="Osuji N."/>
            <person name="Pu L.-L."/>
            <person name="Puazo M."/>
            <person name="Qu C."/>
            <person name="Quiroz J."/>
            <person name="Raj R."/>
            <person name="Weissenberger G."/>
            <person name="Xin Y."/>
            <person name="Zou X."/>
            <person name="Han Y."/>
            <person name="Richards S."/>
            <person name="Worley K."/>
            <person name="Muzny D."/>
            <person name="Gibbs R."/>
        </authorList>
    </citation>
    <scope>NUCLEOTIDE SEQUENCE</scope>
    <source>
        <strain evidence="3">Sampled in the wild</strain>
    </source>
</reference>
<dbReference type="InterPro" id="IPR006573">
    <property type="entry name" value="NHR_dom"/>
</dbReference>
<name>A0A8K0KH72_LADFU</name>
<dbReference type="Proteomes" id="UP000792457">
    <property type="component" value="Unassembled WGS sequence"/>
</dbReference>
<dbReference type="InterPro" id="IPR013320">
    <property type="entry name" value="ConA-like_dom_sf"/>
</dbReference>
<reference evidence="3" key="2">
    <citation type="submission" date="2017-10" db="EMBL/GenBank/DDBJ databases">
        <title>Ladona fulva Genome sequencing and assembly.</title>
        <authorList>
            <person name="Murali S."/>
            <person name="Richards S."/>
            <person name="Bandaranaike D."/>
            <person name="Bellair M."/>
            <person name="Blankenburg K."/>
            <person name="Chao H."/>
            <person name="Dinh H."/>
            <person name="Doddapaneni H."/>
            <person name="Dugan-Rocha S."/>
            <person name="Elkadiri S."/>
            <person name="Gnanaolivu R."/>
            <person name="Hernandez B."/>
            <person name="Skinner E."/>
            <person name="Javaid M."/>
            <person name="Lee S."/>
            <person name="Li M."/>
            <person name="Ming W."/>
            <person name="Munidasa M."/>
            <person name="Muniz J."/>
            <person name="Nguyen L."/>
            <person name="Hughes D."/>
            <person name="Osuji N."/>
            <person name="Pu L.-L."/>
            <person name="Puazo M."/>
            <person name="Qu C."/>
            <person name="Quiroz J."/>
            <person name="Raj R."/>
            <person name="Weissenberger G."/>
            <person name="Xin Y."/>
            <person name="Zou X."/>
            <person name="Han Y."/>
            <person name="Worley K."/>
            <person name="Muzny D."/>
            <person name="Gibbs R."/>
        </authorList>
    </citation>
    <scope>NUCLEOTIDE SEQUENCE</scope>
    <source>
        <strain evidence="3">Sampled in the wild</strain>
    </source>
</reference>
<accession>A0A8K0KH72</accession>
<feature type="chain" id="PRO_5035449156" description="NHR domain-containing protein" evidence="1">
    <location>
        <begin position="23"/>
        <end position="200"/>
    </location>
</feature>
<evidence type="ECO:0000259" key="2">
    <source>
        <dbReference type="PROSITE" id="PS51065"/>
    </source>
</evidence>
<feature type="signal peptide" evidence="1">
    <location>
        <begin position="1"/>
        <end position="22"/>
    </location>
</feature>
<dbReference type="GO" id="GO:0061630">
    <property type="term" value="F:ubiquitin protein ligase activity"/>
    <property type="evidence" value="ECO:0007669"/>
    <property type="project" value="TreeGrafter"/>
</dbReference>
<dbReference type="EMBL" id="KZ308814">
    <property type="protein sequence ID" value="KAG8234462.1"/>
    <property type="molecule type" value="Genomic_DNA"/>
</dbReference>
<dbReference type="Gene3D" id="2.60.120.920">
    <property type="match status" value="1"/>
</dbReference>
<comment type="caution">
    <text evidence="3">The sequence shown here is derived from an EMBL/GenBank/DDBJ whole genome shotgun (WGS) entry which is preliminary data.</text>
</comment>
<dbReference type="SUPFAM" id="SSF49899">
    <property type="entry name" value="Concanavalin A-like lectins/glucanases"/>
    <property type="match status" value="1"/>
</dbReference>
<dbReference type="OrthoDB" id="49113at2759"/>
<dbReference type="InterPro" id="IPR043136">
    <property type="entry name" value="B30.2/SPRY_sf"/>
</dbReference>
<sequence length="200" mass="22752">MDARNWPAYVLLGLIFAGSSFTEDSKGRTPLRFHSRSAHNMIIGDDGFKAFRKTNRAFGHTAALTIRTLEPGEVFEVFLESTEYVENPRIGVTTHSPDSIQYPDYMNHLRSGTWGWDVYPNEVYQDGEVIKEPYPAEERTIKRGDTFGVVVKPEGSLHFYHNGVDLGEAANELFGKYYGYIDLYWGGSNATIFNFEDFLQ</sequence>
<gene>
    <name evidence="3" type="ORF">J437_LFUL011861</name>
</gene>
<dbReference type="PANTHER" id="PTHR12429:SF8">
    <property type="entry name" value="NEURALIZED-LIKE PROTEIN 2"/>
    <property type="match status" value="1"/>
</dbReference>
<dbReference type="Pfam" id="PF07177">
    <property type="entry name" value="Neuralized"/>
    <property type="match status" value="1"/>
</dbReference>
<dbReference type="InterPro" id="IPR037962">
    <property type="entry name" value="Neuralized"/>
</dbReference>
<dbReference type="SMART" id="SM00588">
    <property type="entry name" value="NEUZ"/>
    <property type="match status" value="1"/>
</dbReference>
<keyword evidence="1" id="KW-0732">Signal</keyword>
<dbReference type="AlphaFoldDB" id="A0A8K0KH72"/>
<organism evidence="3 4">
    <name type="scientific">Ladona fulva</name>
    <name type="common">Scarce chaser dragonfly</name>
    <name type="synonym">Libellula fulva</name>
    <dbReference type="NCBI Taxonomy" id="123851"/>
    <lineage>
        <taxon>Eukaryota</taxon>
        <taxon>Metazoa</taxon>
        <taxon>Ecdysozoa</taxon>
        <taxon>Arthropoda</taxon>
        <taxon>Hexapoda</taxon>
        <taxon>Insecta</taxon>
        <taxon>Pterygota</taxon>
        <taxon>Palaeoptera</taxon>
        <taxon>Odonata</taxon>
        <taxon>Epiprocta</taxon>
        <taxon>Anisoptera</taxon>
        <taxon>Libelluloidea</taxon>
        <taxon>Libellulidae</taxon>
        <taxon>Ladona</taxon>
    </lineage>
</organism>
<keyword evidence="4" id="KW-1185">Reference proteome</keyword>